<accession>A0A3R9LPZ1</accession>
<evidence type="ECO:0000313" key="2">
    <source>
        <dbReference type="Proteomes" id="UP000269220"/>
    </source>
</evidence>
<dbReference type="EMBL" id="RMVN01000015">
    <property type="protein sequence ID" value="RSK20762.1"/>
    <property type="molecule type" value="Genomic_DNA"/>
</dbReference>
<sequence>MRIKTLMGTIINVDRIKRSITVEGIELGSDCRALVSKHKDGTGTITLVFDGKII</sequence>
<protein>
    <submittedName>
        <fullName evidence="1">Uncharacterized protein</fullName>
    </submittedName>
</protein>
<comment type="caution">
    <text evidence="1">The sequence shown here is derived from an EMBL/GenBank/DDBJ whole genome shotgun (WGS) entry which is preliminary data.</text>
</comment>
<dbReference type="RefSeq" id="WP_001220799.1">
    <property type="nucleotide sequence ID" value="NZ_JASOPZ010000010.1"/>
</dbReference>
<proteinExistence type="predicted"/>
<dbReference type="Proteomes" id="UP000269220">
    <property type="component" value="Unassembled WGS sequence"/>
</dbReference>
<reference evidence="1 2" key="1">
    <citation type="submission" date="2018-11" db="EMBL/GenBank/DDBJ databases">
        <title>Species Designations Belie Phenotypic and Genotypic Heterogeneity in Oral Streptococci.</title>
        <authorList>
            <person name="Velsko I."/>
        </authorList>
    </citation>
    <scope>NUCLEOTIDE SEQUENCE [LARGE SCALE GENOMIC DNA]</scope>
    <source>
        <strain evidence="1 2">BCC05</strain>
    </source>
</reference>
<organism evidence="1 2">
    <name type="scientific">Streptococcus oralis</name>
    <dbReference type="NCBI Taxonomy" id="1303"/>
    <lineage>
        <taxon>Bacteria</taxon>
        <taxon>Bacillati</taxon>
        <taxon>Bacillota</taxon>
        <taxon>Bacilli</taxon>
        <taxon>Lactobacillales</taxon>
        <taxon>Streptococcaceae</taxon>
        <taxon>Streptococcus</taxon>
    </lineage>
</organism>
<name>A0A3R9LPZ1_STROR</name>
<gene>
    <name evidence="1" type="ORF">D8800_08815</name>
</gene>
<dbReference type="AlphaFoldDB" id="A0A3R9LPZ1"/>
<evidence type="ECO:0000313" key="1">
    <source>
        <dbReference type="EMBL" id="RSK20762.1"/>
    </source>
</evidence>